<evidence type="ECO:0000313" key="3">
    <source>
        <dbReference type="EMBL" id="SDC76773.1"/>
    </source>
</evidence>
<gene>
    <name evidence="3" type="ORF">SAMN04488112_1163</name>
</gene>
<proteinExistence type="predicted"/>
<evidence type="ECO:0000256" key="2">
    <source>
        <dbReference type="SAM" id="Phobius"/>
    </source>
</evidence>
<name>A0A1G6P9H4_9BACL</name>
<dbReference type="AlphaFoldDB" id="A0A1G6P9H4"/>
<evidence type="ECO:0000256" key="1">
    <source>
        <dbReference type="SAM" id="MobiDB-lite"/>
    </source>
</evidence>
<feature type="region of interest" description="Disordered" evidence="1">
    <location>
        <begin position="39"/>
        <end position="80"/>
    </location>
</feature>
<feature type="compositionally biased region" description="Low complexity" evidence="1">
    <location>
        <begin position="39"/>
        <end position="50"/>
    </location>
</feature>
<keyword evidence="4" id="KW-1185">Reference proteome</keyword>
<keyword evidence="2" id="KW-1133">Transmembrane helix</keyword>
<organism evidence="3 4">
    <name type="scientific">Melghirimyces thermohalophilus</name>
    <dbReference type="NCBI Taxonomy" id="1236220"/>
    <lineage>
        <taxon>Bacteria</taxon>
        <taxon>Bacillati</taxon>
        <taxon>Bacillota</taxon>
        <taxon>Bacilli</taxon>
        <taxon>Bacillales</taxon>
        <taxon>Thermoactinomycetaceae</taxon>
        <taxon>Melghirimyces</taxon>
    </lineage>
</organism>
<keyword evidence="2" id="KW-0812">Transmembrane</keyword>
<dbReference type="EMBL" id="FMZA01000016">
    <property type="protein sequence ID" value="SDC76773.1"/>
    <property type="molecule type" value="Genomic_DNA"/>
</dbReference>
<dbReference type="Proteomes" id="UP000199387">
    <property type="component" value="Unassembled WGS sequence"/>
</dbReference>
<reference evidence="3 4" key="1">
    <citation type="submission" date="2016-10" db="EMBL/GenBank/DDBJ databases">
        <authorList>
            <person name="de Groot N.N."/>
        </authorList>
    </citation>
    <scope>NUCLEOTIDE SEQUENCE [LARGE SCALE GENOMIC DNA]</scope>
    <source>
        <strain evidence="3 4">DSM 45514</strain>
    </source>
</reference>
<dbReference type="OrthoDB" id="2997477at2"/>
<evidence type="ECO:0000313" key="4">
    <source>
        <dbReference type="Proteomes" id="UP000199387"/>
    </source>
</evidence>
<keyword evidence="2" id="KW-0472">Membrane</keyword>
<sequence length="386" mass="40696">MRAGWIRKSVFLVLAMFIVVNLLPFYSIAFADSVIPEGPAQPGGPVQPGDPVEPDEHVNPDDSPQGGDTSKGGDPKGGEASKGIDWFSSGNIGGYIPVIWGSVGDILPQSLAIKNGFKVKIKGNKAIVKGSRAHHNGLYRTLVHSNWEFNFFGKKINGKTIGNYIFNEVGRQGLAGTRYNKNHPAVQEYLKKYNLYGKKAANPTPPSIASRAIQGLKLEASTAFKENVQIFSKEAQSAKYAKGAGWIGAGLSIGFTTYDYAAGEKKNHGLASTEYVADVVTGLGTGVAAGIAGSAVAGAIAGTLAAAGVVSLPVVAVGAAGLFFGAVISFGLENWEPAKKAKDWIHGKVNDGLEYVNRKAKDVGGWMKEKTTSAINWAGEKLGNLF</sequence>
<dbReference type="STRING" id="1236220.SAMN04488112_1163"/>
<protein>
    <submittedName>
        <fullName evidence="3">Uncharacterized protein</fullName>
    </submittedName>
</protein>
<accession>A0A1G6P9H4</accession>
<dbReference type="RefSeq" id="WP_091571328.1">
    <property type="nucleotide sequence ID" value="NZ_FMZA01000016.1"/>
</dbReference>
<feature type="transmembrane region" description="Helical" evidence="2">
    <location>
        <begin position="304"/>
        <end position="332"/>
    </location>
</feature>